<dbReference type="AlphaFoldDB" id="A0A9X2VN68"/>
<evidence type="ECO:0000256" key="1">
    <source>
        <dbReference type="ARBA" id="ARBA00023125"/>
    </source>
</evidence>
<gene>
    <name evidence="4" type="ORF">NZH93_22320</name>
</gene>
<dbReference type="Proteomes" id="UP001141259">
    <property type="component" value="Unassembled WGS sequence"/>
</dbReference>
<evidence type="ECO:0000313" key="4">
    <source>
        <dbReference type="EMBL" id="MCS7479606.1"/>
    </source>
</evidence>
<feature type="DNA-binding region" description="H-T-H motif" evidence="2">
    <location>
        <begin position="34"/>
        <end position="53"/>
    </location>
</feature>
<dbReference type="GO" id="GO:0006355">
    <property type="term" value="P:regulation of DNA-templated transcription"/>
    <property type="evidence" value="ECO:0007669"/>
    <property type="project" value="UniProtKB-ARBA"/>
</dbReference>
<name>A0A9X2VN68_9PSEU</name>
<reference evidence="4" key="1">
    <citation type="submission" date="2022-08" db="EMBL/GenBank/DDBJ databases">
        <authorList>
            <person name="Tistechok S."/>
            <person name="Samborskyy M."/>
            <person name="Roman I."/>
        </authorList>
    </citation>
    <scope>NUCLEOTIDE SEQUENCE</scope>
    <source>
        <strain evidence="4">DSM 103496</strain>
    </source>
</reference>
<feature type="domain" description="HTH tetR-type" evidence="3">
    <location>
        <begin position="11"/>
        <end position="71"/>
    </location>
</feature>
<sequence length="351" mass="37453">MARLTRAQTQELTRARILTAAKAEFTEHGYRDAKIDRIADRADLTRGAVYSNFPGKRALYFAVLAHTAEAAPEPRATPGHTVRDALGALARAWAATLPMATDTTHGTARLGVHLLPEIMTDDLTRQPFAQLLALDAIALGLALEQLDPTAGRLVRVAEAALTTLHGATTLAAAAPGFGEPFNTVRACEQLADLDLHDQWFDPHLSTTAHTVDEPWEPLPATDLLTGRPAPLDDVVLILGTHRLSAVEAPLRAGAAVTAAIVTAHPDELSPLIRLTTAHLRDHLRHALPHPTWPRLRLVNDDRGFLAAAAGVTPHDTTETALRITSGRVTARAHGFGAAHAIAAPTSADHPT</sequence>
<dbReference type="RefSeq" id="WP_259625100.1">
    <property type="nucleotide sequence ID" value="NZ_JANYMP010000010.1"/>
</dbReference>
<dbReference type="SUPFAM" id="SSF46689">
    <property type="entry name" value="Homeodomain-like"/>
    <property type="match status" value="1"/>
</dbReference>
<organism evidence="4 5">
    <name type="scientific">Umezawaea endophytica</name>
    <dbReference type="NCBI Taxonomy" id="1654476"/>
    <lineage>
        <taxon>Bacteria</taxon>
        <taxon>Bacillati</taxon>
        <taxon>Actinomycetota</taxon>
        <taxon>Actinomycetes</taxon>
        <taxon>Pseudonocardiales</taxon>
        <taxon>Pseudonocardiaceae</taxon>
        <taxon>Umezawaea</taxon>
    </lineage>
</organism>
<proteinExistence type="predicted"/>
<dbReference type="PANTHER" id="PTHR30328">
    <property type="entry name" value="TRANSCRIPTIONAL REPRESSOR"/>
    <property type="match status" value="1"/>
</dbReference>
<dbReference type="PRINTS" id="PR00455">
    <property type="entry name" value="HTHTETR"/>
</dbReference>
<evidence type="ECO:0000313" key="5">
    <source>
        <dbReference type="Proteomes" id="UP001141259"/>
    </source>
</evidence>
<dbReference type="PANTHER" id="PTHR30328:SF54">
    <property type="entry name" value="HTH-TYPE TRANSCRIPTIONAL REPRESSOR SCO4008"/>
    <property type="match status" value="1"/>
</dbReference>
<evidence type="ECO:0000259" key="3">
    <source>
        <dbReference type="PROSITE" id="PS50977"/>
    </source>
</evidence>
<accession>A0A9X2VN68</accession>
<dbReference type="InterPro" id="IPR050109">
    <property type="entry name" value="HTH-type_TetR-like_transc_reg"/>
</dbReference>
<dbReference type="PROSITE" id="PS50977">
    <property type="entry name" value="HTH_TETR_2"/>
    <property type="match status" value="1"/>
</dbReference>
<dbReference type="GO" id="GO:0003677">
    <property type="term" value="F:DNA binding"/>
    <property type="evidence" value="ECO:0007669"/>
    <property type="project" value="UniProtKB-UniRule"/>
</dbReference>
<dbReference type="Pfam" id="PF00440">
    <property type="entry name" value="TetR_N"/>
    <property type="match status" value="1"/>
</dbReference>
<comment type="caution">
    <text evidence="4">The sequence shown here is derived from an EMBL/GenBank/DDBJ whole genome shotgun (WGS) entry which is preliminary data.</text>
</comment>
<keyword evidence="5" id="KW-1185">Reference proteome</keyword>
<protein>
    <submittedName>
        <fullName evidence="4">TetR/AcrR family transcriptional regulator</fullName>
    </submittedName>
</protein>
<dbReference type="EMBL" id="JANYMP010000010">
    <property type="protein sequence ID" value="MCS7479606.1"/>
    <property type="molecule type" value="Genomic_DNA"/>
</dbReference>
<evidence type="ECO:0000256" key="2">
    <source>
        <dbReference type="PROSITE-ProRule" id="PRU00335"/>
    </source>
</evidence>
<keyword evidence="1 2" id="KW-0238">DNA-binding</keyword>
<dbReference type="InterPro" id="IPR009057">
    <property type="entry name" value="Homeodomain-like_sf"/>
</dbReference>
<dbReference type="Gene3D" id="1.10.357.10">
    <property type="entry name" value="Tetracycline Repressor, domain 2"/>
    <property type="match status" value="1"/>
</dbReference>
<dbReference type="InterPro" id="IPR001647">
    <property type="entry name" value="HTH_TetR"/>
</dbReference>